<dbReference type="GO" id="GO:0006457">
    <property type="term" value="P:protein folding"/>
    <property type="evidence" value="ECO:0007669"/>
    <property type="project" value="InterPro"/>
</dbReference>
<dbReference type="InterPro" id="IPR004961">
    <property type="entry name" value="Lipase_chaperone"/>
</dbReference>
<evidence type="ECO:0000256" key="10">
    <source>
        <dbReference type="ARBA" id="ARBA00023098"/>
    </source>
</evidence>
<dbReference type="GO" id="GO:0016042">
    <property type="term" value="P:lipid catabolic process"/>
    <property type="evidence" value="ECO:0007669"/>
    <property type="project" value="UniProtKB-KW"/>
</dbReference>
<comment type="function">
    <text evidence="1">May be involved in the folding of the extracellular lipase during its passage through the periplasm.</text>
</comment>
<name>A0AAE9Z1F9_9GAMM</name>
<dbReference type="Proteomes" id="UP000032352">
    <property type="component" value="Chromosome"/>
</dbReference>
<sequence>MKKAFAALAAISLLLGLSLLKPQQPEDSSAPAVNKAVQKPAPLAKTGKNSLDKNNTGQDRLTVRPAAIEAGLNAELELALSLRYRFDDIIHRHLGSGEDLGSLLQALAASLKLTPAAGEDLQALFSRYRQYLSAMSRLKEKAPQVDTVIDLSESRLFLQQVYQLQEDYFSEAEIRAFFAHEKTYNRQTLERVAIRQDTSLDKAQRQMLIEHQLSQLEPEALAPLQPTLTARKITRLITGEQSQDLTLAPQVSEKIRATREKNRLWQQKVRDYQQKIAAIEHLDSDSYNTELERYRLQHFSSNELKRLRVFLKHPELLSRQTP</sequence>
<keyword evidence="19" id="KW-1185">Reference proteome</keyword>
<dbReference type="KEGG" id="tvd:SG34_023435"/>
<evidence type="ECO:0000256" key="16">
    <source>
        <dbReference type="SAM" id="MobiDB-lite"/>
    </source>
</evidence>
<keyword evidence="17" id="KW-0732">Signal</keyword>
<keyword evidence="11" id="KW-0472">Membrane</keyword>
<evidence type="ECO:0000256" key="4">
    <source>
        <dbReference type="ARBA" id="ARBA00019692"/>
    </source>
</evidence>
<evidence type="ECO:0000256" key="7">
    <source>
        <dbReference type="ARBA" id="ARBA00022692"/>
    </source>
</evidence>
<dbReference type="SUPFAM" id="SSF158855">
    <property type="entry name" value="Lipase chaperone-like"/>
    <property type="match status" value="1"/>
</dbReference>
<evidence type="ECO:0000256" key="1">
    <source>
        <dbReference type="ARBA" id="ARBA00003280"/>
    </source>
</evidence>
<reference evidence="18 19" key="2">
    <citation type="journal article" date="2022" name="Mar. Drugs">
        <title>Bioassay-Guided Fractionation Leads to the Detection of Cholic Acid Generated by the Rare Thalassomonas sp.</title>
        <authorList>
            <person name="Pheiffer F."/>
            <person name="Schneider Y.K."/>
            <person name="Hansen E.H."/>
            <person name="Andersen J.H."/>
            <person name="Isaksson J."/>
            <person name="Busche T."/>
            <person name="R C."/>
            <person name="Kalinowski J."/>
            <person name="Zyl L.V."/>
            <person name="Trindade M."/>
        </authorList>
    </citation>
    <scope>NUCLEOTIDE SEQUENCE [LARGE SCALE GENOMIC DNA]</scope>
    <source>
        <strain evidence="18 19">XOM25</strain>
    </source>
</reference>
<evidence type="ECO:0000256" key="9">
    <source>
        <dbReference type="ARBA" id="ARBA00022989"/>
    </source>
</evidence>
<keyword evidence="12" id="KW-0143">Chaperone</keyword>
<feature type="region of interest" description="Disordered" evidence="16">
    <location>
        <begin position="25"/>
        <end position="58"/>
    </location>
</feature>
<proteinExistence type="inferred from homology"/>
<reference evidence="18 19" key="1">
    <citation type="journal article" date="2015" name="Genome Announc.">
        <title>Draft Genome Sequences of Marine Isolates of Thalassomonas viridans and Thalassomonas actiniarum.</title>
        <authorList>
            <person name="Olonade I."/>
            <person name="van Zyl L.J."/>
            <person name="Trindade M."/>
        </authorList>
    </citation>
    <scope>NUCLEOTIDE SEQUENCE [LARGE SCALE GENOMIC DNA]</scope>
    <source>
        <strain evidence="18 19">XOM25</strain>
    </source>
</reference>
<evidence type="ECO:0000256" key="15">
    <source>
        <dbReference type="ARBA" id="ARBA00033028"/>
    </source>
</evidence>
<accession>A0AAE9Z1F9</accession>
<dbReference type="EMBL" id="CP059733">
    <property type="protein sequence ID" value="WDE04264.1"/>
    <property type="molecule type" value="Genomic_DNA"/>
</dbReference>
<evidence type="ECO:0000256" key="13">
    <source>
        <dbReference type="ARBA" id="ARBA00030948"/>
    </source>
</evidence>
<evidence type="ECO:0000313" key="19">
    <source>
        <dbReference type="Proteomes" id="UP000032352"/>
    </source>
</evidence>
<evidence type="ECO:0000256" key="5">
    <source>
        <dbReference type="ARBA" id="ARBA00022475"/>
    </source>
</evidence>
<keyword evidence="5" id="KW-1003">Cell membrane</keyword>
<feature type="compositionally biased region" description="Polar residues" evidence="16">
    <location>
        <begin position="47"/>
        <end position="58"/>
    </location>
</feature>
<keyword evidence="10" id="KW-0443">Lipid metabolism</keyword>
<feature type="signal peptide" evidence="17">
    <location>
        <begin position="1"/>
        <end position="23"/>
    </location>
</feature>
<keyword evidence="7" id="KW-0812">Transmembrane</keyword>
<keyword evidence="6" id="KW-0997">Cell inner membrane</keyword>
<evidence type="ECO:0000256" key="14">
    <source>
        <dbReference type="ARBA" id="ARBA00031542"/>
    </source>
</evidence>
<dbReference type="GO" id="GO:0051082">
    <property type="term" value="F:unfolded protein binding"/>
    <property type="evidence" value="ECO:0007669"/>
    <property type="project" value="InterPro"/>
</dbReference>
<dbReference type="AlphaFoldDB" id="A0AAE9Z1F9"/>
<comment type="similarity">
    <text evidence="3">Belongs to the lipase chaperone family.</text>
</comment>
<feature type="chain" id="PRO_5042029152" description="Lipase chaperone" evidence="17">
    <location>
        <begin position="24"/>
        <end position="322"/>
    </location>
</feature>
<evidence type="ECO:0000256" key="6">
    <source>
        <dbReference type="ARBA" id="ARBA00022519"/>
    </source>
</evidence>
<evidence type="ECO:0000256" key="17">
    <source>
        <dbReference type="SAM" id="SignalP"/>
    </source>
</evidence>
<dbReference type="RefSeq" id="WP_044836907.1">
    <property type="nucleotide sequence ID" value="NZ_CP059733.1"/>
</dbReference>
<dbReference type="GO" id="GO:0005886">
    <property type="term" value="C:plasma membrane"/>
    <property type="evidence" value="ECO:0007669"/>
    <property type="project" value="UniProtKB-SubCell"/>
</dbReference>
<evidence type="ECO:0000256" key="11">
    <source>
        <dbReference type="ARBA" id="ARBA00023136"/>
    </source>
</evidence>
<protein>
    <recommendedName>
        <fullName evidence="4">Lipase chaperone</fullName>
    </recommendedName>
    <alternativeName>
        <fullName evidence="15">Lipase foldase</fullName>
    </alternativeName>
    <alternativeName>
        <fullName evidence="13">Lipase helper protein</fullName>
    </alternativeName>
    <alternativeName>
        <fullName evidence="14">Lipase modulator</fullName>
    </alternativeName>
</protein>
<dbReference type="Pfam" id="PF03280">
    <property type="entry name" value="Lipase_chap"/>
    <property type="match status" value="1"/>
</dbReference>
<evidence type="ECO:0000256" key="3">
    <source>
        <dbReference type="ARBA" id="ARBA00010358"/>
    </source>
</evidence>
<organism evidence="18 19">
    <name type="scientific">Thalassomonas viridans</name>
    <dbReference type="NCBI Taxonomy" id="137584"/>
    <lineage>
        <taxon>Bacteria</taxon>
        <taxon>Pseudomonadati</taxon>
        <taxon>Pseudomonadota</taxon>
        <taxon>Gammaproteobacteria</taxon>
        <taxon>Alteromonadales</taxon>
        <taxon>Colwelliaceae</taxon>
        <taxon>Thalassomonas</taxon>
    </lineage>
</organism>
<evidence type="ECO:0000256" key="12">
    <source>
        <dbReference type="ARBA" id="ARBA00023186"/>
    </source>
</evidence>
<gene>
    <name evidence="18" type="ORF">SG34_023435</name>
</gene>
<keyword evidence="9" id="KW-1133">Transmembrane helix</keyword>
<evidence type="ECO:0000256" key="2">
    <source>
        <dbReference type="ARBA" id="ARBA00004383"/>
    </source>
</evidence>
<evidence type="ECO:0000256" key="8">
    <source>
        <dbReference type="ARBA" id="ARBA00022963"/>
    </source>
</evidence>
<comment type="subcellular location">
    <subcellularLocation>
        <location evidence="2">Cell inner membrane</location>
        <topology evidence="2">Single-pass membrane protein</topology>
        <orientation evidence="2">Periplasmic side</orientation>
    </subcellularLocation>
</comment>
<keyword evidence="8" id="KW-0442">Lipid degradation</keyword>
<evidence type="ECO:0000313" key="18">
    <source>
        <dbReference type="EMBL" id="WDE04264.1"/>
    </source>
</evidence>